<dbReference type="GO" id="GO:0005829">
    <property type="term" value="C:cytosol"/>
    <property type="evidence" value="ECO:0007669"/>
    <property type="project" value="TreeGrafter"/>
</dbReference>
<dbReference type="PANTHER" id="PTHR35176">
    <property type="entry name" value="HEME OXYGENASE HI_0854-RELATED"/>
    <property type="match status" value="1"/>
</dbReference>
<dbReference type="Gene3D" id="2.30.110.10">
    <property type="entry name" value="Electron Transport, Fmn-binding Protein, Chain A"/>
    <property type="match status" value="1"/>
</dbReference>
<protein>
    <submittedName>
        <fullName evidence="3">PPOX class probable F420-dependent enzyme, Rv2061 family</fullName>
    </submittedName>
</protein>
<gene>
    <name evidence="3" type="ORF">ERS450000_00975</name>
</gene>
<name>A0A0H5NHT8_NOCFR</name>
<dbReference type="InterPro" id="IPR052019">
    <property type="entry name" value="F420H2_bilvrd_red/Heme_oxyg"/>
</dbReference>
<dbReference type="PANTHER" id="PTHR35176:SF11">
    <property type="entry name" value="PYRIDOXAMINE 5'-PHOSPHATE OXIDASE FAMILY PROTEIN"/>
    <property type="match status" value="1"/>
</dbReference>
<dbReference type="EMBL" id="LN868938">
    <property type="protein sequence ID" value="CRY74814.1"/>
    <property type="molecule type" value="Genomic_DNA"/>
</dbReference>
<feature type="domain" description="Pyridoxamine 5'-phosphate oxidase N-terminal" evidence="2">
    <location>
        <begin position="23"/>
        <end position="111"/>
    </location>
</feature>
<evidence type="ECO:0000259" key="2">
    <source>
        <dbReference type="Pfam" id="PF01243"/>
    </source>
</evidence>
<dbReference type="NCBIfam" id="TIGR03666">
    <property type="entry name" value="Rv2061_F420"/>
    <property type="match status" value="1"/>
</dbReference>
<dbReference type="SUPFAM" id="SSF50475">
    <property type="entry name" value="FMN-binding split barrel"/>
    <property type="match status" value="1"/>
</dbReference>
<dbReference type="RefSeq" id="WP_240327423.1">
    <property type="nucleotide sequence ID" value="NZ_CP031418.1"/>
</dbReference>
<dbReference type="InterPro" id="IPR012349">
    <property type="entry name" value="Split_barrel_FMN-bd"/>
</dbReference>
<evidence type="ECO:0000313" key="4">
    <source>
        <dbReference type="Proteomes" id="UP000057820"/>
    </source>
</evidence>
<dbReference type="Pfam" id="PF01243">
    <property type="entry name" value="PNPOx_N"/>
    <property type="match status" value="1"/>
</dbReference>
<evidence type="ECO:0000313" key="3">
    <source>
        <dbReference type="EMBL" id="CRY74814.1"/>
    </source>
</evidence>
<keyword evidence="1" id="KW-0560">Oxidoreductase</keyword>
<sequence length="156" mass="17806">MQQVGVLVIAQRRGGHARTLRYAQLRSYRSDGTPVDTPIWFRCDDTAVVFRTKRGPKTRRLTADPRVALRPCDHRGRVRPGAPVLTGRARLLDGAEAQCAEDALRERYGRQWNILPMVRIPGVVNVHRDLPLREKLRRARARTLWPDSAIVRIELG</sequence>
<dbReference type="InterPro" id="IPR019965">
    <property type="entry name" value="PPOX_F420-dep_Rv2061_put"/>
</dbReference>
<reference evidence="4" key="1">
    <citation type="submission" date="2015-03" db="EMBL/GenBank/DDBJ databases">
        <authorList>
            <consortium name="Pathogen Informatics"/>
        </authorList>
    </citation>
    <scope>NUCLEOTIDE SEQUENCE [LARGE SCALE GENOMIC DNA]</scope>
    <source>
        <strain evidence="4">NCTC11134</strain>
    </source>
</reference>
<dbReference type="GO" id="GO:0016627">
    <property type="term" value="F:oxidoreductase activity, acting on the CH-CH group of donors"/>
    <property type="evidence" value="ECO:0007669"/>
    <property type="project" value="TreeGrafter"/>
</dbReference>
<dbReference type="GO" id="GO:0070967">
    <property type="term" value="F:coenzyme F420 binding"/>
    <property type="evidence" value="ECO:0007669"/>
    <property type="project" value="TreeGrafter"/>
</dbReference>
<proteinExistence type="predicted"/>
<accession>A0A0H5NHT8</accession>
<evidence type="ECO:0000256" key="1">
    <source>
        <dbReference type="ARBA" id="ARBA00023002"/>
    </source>
</evidence>
<dbReference type="InterPro" id="IPR011576">
    <property type="entry name" value="Pyridox_Oxase_N"/>
</dbReference>
<dbReference type="KEGG" id="nfr:ERS450000_00975"/>
<dbReference type="AlphaFoldDB" id="A0A0H5NHT8"/>
<dbReference type="Proteomes" id="UP000057820">
    <property type="component" value="Chromosome 1"/>
</dbReference>
<organism evidence="3 4">
    <name type="scientific">Nocardia farcinica</name>
    <dbReference type="NCBI Taxonomy" id="37329"/>
    <lineage>
        <taxon>Bacteria</taxon>
        <taxon>Bacillati</taxon>
        <taxon>Actinomycetota</taxon>
        <taxon>Actinomycetes</taxon>
        <taxon>Mycobacteriales</taxon>
        <taxon>Nocardiaceae</taxon>
        <taxon>Nocardia</taxon>
    </lineage>
</organism>